<name>A0A8H5CT65_9AGAR</name>
<evidence type="ECO:0000313" key="1">
    <source>
        <dbReference type="EMBL" id="KAF5346613.1"/>
    </source>
</evidence>
<protein>
    <submittedName>
        <fullName evidence="1">Uncharacterized protein</fullName>
    </submittedName>
</protein>
<dbReference type="Proteomes" id="UP000518752">
    <property type="component" value="Unassembled WGS sequence"/>
</dbReference>
<proteinExistence type="predicted"/>
<reference evidence="1 2" key="1">
    <citation type="journal article" date="2020" name="ISME J.">
        <title>Uncovering the hidden diversity of litter-decomposition mechanisms in mushroom-forming fungi.</title>
        <authorList>
            <person name="Floudas D."/>
            <person name="Bentzer J."/>
            <person name="Ahren D."/>
            <person name="Johansson T."/>
            <person name="Persson P."/>
            <person name="Tunlid A."/>
        </authorList>
    </citation>
    <scope>NUCLEOTIDE SEQUENCE [LARGE SCALE GENOMIC DNA]</scope>
    <source>
        <strain evidence="1 2">CBS 406.79</strain>
    </source>
</reference>
<organism evidence="1 2">
    <name type="scientific">Collybiopsis confluens</name>
    <dbReference type="NCBI Taxonomy" id="2823264"/>
    <lineage>
        <taxon>Eukaryota</taxon>
        <taxon>Fungi</taxon>
        <taxon>Dikarya</taxon>
        <taxon>Basidiomycota</taxon>
        <taxon>Agaricomycotina</taxon>
        <taxon>Agaricomycetes</taxon>
        <taxon>Agaricomycetidae</taxon>
        <taxon>Agaricales</taxon>
        <taxon>Marasmiineae</taxon>
        <taxon>Omphalotaceae</taxon>
        <taxon>Collybiopsis</taxon>
    </lineage>
</organism>
<dbReference type="AlphaFoldDB" id="A0A8H5CT65"/>
<evidence type="ECO:0000313" key="2">
    <source>
        <dbReference type="Proteomes" id="UP000518752"/>
    </source>
</evidence>
<dbReference type="EMBL" id="JAACJN010000349">
    <property type="protein sequence ID" value="KAF5346613.1"/>
    <property type="molecule type" value="Genomic_DNA"/>
</dbReference>
<keyword evidence="2" id="KW-1185">Reference proteome</keyword>
<comment type="caution">
    <text evidence="1">The sequence shown here is derived from an EMBL/GenBank/DDBJ whole genome shotgun (WGS) entry which is preliminary data.</text>
</comment>
<dbReference type="OrthoDB" id="10010954at2759"/>
<accession>A0A8H5CT65</accession>
<sequence length="286" mass="32312">MMSFLVQYNKDWSFPRVIDIAKEIEYSALDPNVIGRVDSSELNTEYLFGMFSTFGQSQNTSLIGVPLNQTIVELIIQGNSMSVSLIVMFNWTVEIIPVQFNAMFSMTISQNLWKLKLRRCKVFNDVGKITQYDAQLVRSSWIFPLILPKLAPILAKELHMPDTTDPAILVTARAAYDICSAHAQYCTGTLRQYRSTESCMDFITNDIQFGDIYQAGQNTGICRYLHSAMLAERPQVHCPHIGPSGGDMCYNRPYSDEVLGKPFNSPFINIPGELTLEEAFALVYKD</sequence>
<gene>
    <name evidence="1" type="ORF">D9757_014947</name>
</gene>